<dbReference type="SUPFAM" id="SSF64268">
    <property type="entry name" value="PX domain"/>
    <property type="match status" value="1"/>
</dbReference>
<evidence type="ECO:0000256" key="7">
    <source>
        <dbReference type="PIRNR" id="PIRNR027744"/>
    </source>
</evidence>
<reference evidence="13" key="3">
    <citation type="submission" date="2025-09" db="UniProtKB">
        <authorList>
            <consortium name="Ensembl"/>
        </authorList>
    </citation>
    <scope>IDENTIFICATION</scope>
</reference>
<dbReference type="Pfam" id="PF10456">
    <property type="entry name" value="BAR_3_WASP_bdg"/>
    <property type="match status" value="1"/>
</dbReference>
<dbReference type="Pfam" id="PF00787">
    <property type="entry name" value="PX"/>
    <property type="match status" value="1"/>
</dbReference>
<dbReference type="PROSITE" id="PS50002">
    <property type="entry name" value="SH3"/>
    <property type="match status" value="1"/>
</dbReference>
<feature type="binding site" evidence="8">
    <location>
        <position position="279"/>
    </location>
    <ligand>
        <name>a 1,2-diacyl-sn-glycero-3-phospho-(1D-myo-inositol-4,5-bisphosphate)</name>
        <dbReference type="ChEBI" id="CHEBI:58456"/>
    </ligand>
</feature>
<dbReference type="GO" id="GO:0030659">
    <property type="term" value="C:cytoplasmic vesicle membrane"/>
    <property type="evidence" value="ECO:0007669"/>
    <property type="project" value="UniProtKB-SubCell"/>
</dbReference>
<keyword evidence="6 7" id="KW-0968">Cytoplasmic vesicle</keyword>
<dbReference type="FunFam" id="3.30.1520.10:FF:000004">
    <property type="entry name" value="Sorting nexin"/>
    <property type="match status" value="1"/>
</dbReference>
<feature type="domain" description="SH3" evidence="11">
    <location>
        <begin position="1"/>
        <end position="55"/>
    </location>
</feature>
<feature type="compositionally biased region" description="Polar residues" evidence="10">
    <location>
        <begin position="104"/>
        <end position="114"/>
    </location>
</feature>
<dbReference type="Gene3D" id="2.30.30.40">
    <property type="entry name" value="SH3 Domains"/>
    <property type="match status" value="1"/>
</dbReference>
<feature type="binding site" evidence="8">
    <location>
        <position position="320"/>
    </location>
    <ligand>
        <name>a 1,2-diacyl-sn-glycero-3-phospho-(1D-myo-inositol-4,5-bisphosphate)</name>
        <dbReference type="ChEBI" id="CHEBI:58456"/>
    </ligand>
</feature>
<keyword evidence="4" id="KW-0813">Transport</keyword>
<comment type="subcellular location">
    <subcellularLocation>
        <location evidence="1">Cytoplasmic vesicle membrane</location>
        <topology evidence="1">Peripheral membrane protein</topology>
        <orientation evidence="1">Cytoplasmic side</orientation>
    </subcellularLocation>
</comment>
<organism evidence="13 14">
    <name type="scientific">Macaca fascicularis</name>
    <name type="common">Crab-eating macaque</name>
    <name type="synonym">Cynomolgus monkey</name>
    <dbReference type="NCBI Taxonomy" id="9541"/>
    <lineage>
        <taxon>Eukaryota</taxon>
        <taxon>Metazoa</taxon>
        <taxon>Chordata</taxon>
        <taxon>Craniata</taxon>
        <taxon>Vertebrata</taxon>
        <taxon>Euteleostomi</taxon>
        <taxon>Mammalia</taxon>
        <taxon>Eutheria</taxon>
        <taxon>Euarchontoglires</taxon>
        <taxon>Primates</taxon>
        <taxon>Haplorrhini</taxon>
        <taxon>Catarrhini</taxon>
        <taxon>Cercopithecidae</taxon>
        <taxon>Cercopithecinae</taxon>
        <taxon>Macaca</taxon>
    </lineage>
</organism>
<keyword evidence="3 9" id="KW-0728">SH3 domain</keyword>
<feature type="binding site" evidence="8">
    <location>
        <position position="281"/>
    </location>
    <ligand>
        <name>a 1,2-diacyl-sn-glycero-3-phospho-(1D-myo-inositol-4,5-bisphosphate)</name>
        <dbReference type="ChEBI" id="CHEBI:58456"/>
    </ligand>
</feature>
<comment type="similarity">
    <text evidence="2 7">Belongs to the sorting nexin family.</text>
</comment>
<evidence type="ECO:0000256" key="4">
    <source>
        <dbReference type="ARBA" id="ARBA00022927"/>
    </source>
</evidence>
<dbReference type="PANTHER" id="PTHR45827">
    <property type="entry name" value="SORTING NEXIN"/>
    <property type="match status" value="1"/>
</dbReference>
<sequence>MYDFAAEPGNNELTVNEGEIITITNPDVGGGWLEGRNIKGERGLVPTDYVEILPSDGKDQFSCGNSVADQAFLDSLSASTAQASSSAASNNHQVGSGNDPWSAWSASKSGNWESSEGWGAQPEGAGAQRSTNTPNNWDTAFGHPQAYQGPATGDDDDWDEDWDGPKSSSYFKDSESADAGGSQRGNSRASSSSMKIPLNKFPGFAKPGTEQYLLAKQLAKPKEKIPIIVGDYGPMWVYPTSTFDCVVADPRKGSKMYGLKSYIEYQLTPTNTNRSVNHRYKHFDWLYERLLVKFGSAIPIPSLPDKQVTGRFEEEFIKMRMERLQAWMTRMCRHPVISESEVFQQFLNFRDEKEWKTGKRKAEKDELAGVMIFSTMEPEAPDLDLVEIEQKCEAVGKFTKAMDDGVKELLTVGQEHWKRCTGPLPKEYQKIGKALQSLATVFSSSGYQGETDLNDAITEAGKTYEEIASLVAEQNILALLCFKLMTNHFSFIHTVVFCISQGAIEKVKESDKLVATSKITPQDKQNMVKRVSTMSYALQAEMNHFHSNRIYDYNSVIRLYLEQQVQFYETKIMQGKLSEF</sequence>
<dbReference type="Gene3D" id="1.20.1270.60">
    <property type="entry name" value="Arfaptin homology (AH) domain/BAR domain"/>
    <property type="match status" value="1"/>
</dbReference>
<evidence type="ECO:0000313" key="13">
    <source>
        <dbReference type="Ensembl" id="ENSMFAP00000031735.2"/>
    </source>
</evidence>
<dbReference type="InterPro" id="IPR001452">
    <property type="entry name" value="SH3_domain"/>
</dbReference>
<keyword evidence="5 7" id="KW-0472">Membrane</keyword>
<dbReference type="GO" id="GO:0035091">
    <property type="term" value="F:phosphatidylinositol binding"/>
    <property type="evidence" value="ECO:0007669"/>
    <property type="project" value="InterPro"/>
</dbReference>
<dbReference type="GO" id="GO:0006886">
    <property type="term" value="P:intracellular protein transport"/>
    <property type="evidence" value="ECO:0007669"/>
    <property type="project" value="InterPro"/>
</dbReference>
<dbReference type="SMART" id="SM00312">
    <property type="entry name" value="PX"/>
    <property type="match status" value="1"/>
</dbReference>
<evidence type="ECO:0000256" key="3">
    <source>
        <dbReference type="ARBA" id="ARBA00022443"/>
    </source>
</evidence>
<dbReference type="InterPro" id="IPR036028">
    <property type="entry name" value="SH3-like_dom_sf"/>
</dbReference>
<evidence type="ECO:0000256" key="2">
    <source>
        <dbReference type="ARBA" id="ARBA00010883"/>
    </source>
</evidence>
<evidence type="ECO:0000256" key="10">
    <source>
        <dbReference type="SAM" id="MobiDB-lite"/>
    </source>
</evidence>
<dbReference type="Gene3D" id="3.30.1520.10">
    <property type="entry name" value="Phox-like domain"/>
    <property type="match status" value="1"/>
</dbReference>
<dbReference type="InterPro" id="IPR036871">
    <property type="entry name" value="PX_dom_sf"/>
</dbReference>
<dbReference type="InterPro" id="IPR014536">
    <property type="entry name" value="Snx9_fam"/>
</dbReference>
<dbReference type="GO" id="GO:0006897">
    <property type="term" value="P:endocytosis"/>
    <property type="evidence" value="ECO:0007669"/>
    <property type="project" value="InterPro"/>
</dbReference>
<dbReference type="InterPro" id="IPR035558">
    <property type="entry name" value="SNX9_SH3"/>
</dbReference>
<dbReference type="GeneTree" id="ENSGT00940000156557"/>
<dbReference type="GO" id="GO:0009896">
    <property type="term" value="P:positive regulation of catabolic process"/>
    <property type="evidence" value="ECO:0007669"/>
    <property type="project" value="UniProtKB-ARBA"/>
</dbReference>
<dbReference type="Ensembl" id="ENSMFAT00000005955.2">
    <property type="protein sequence ID" value="ENSMFAP00000031735.2"/>
    <property type="gene ID" value="ENSMFAG00000036869.2"/>
</dbReference>
<dbReference type="PANTHER" id="PTHR45827:SF2">
    <property type="entry name" value="SORTING NEXIN-9"/>
    <property type="match status" value="1"/>
</dbReference>
<dbReference type="Proteomes" id="UP000233100">
    <property type="component" value="Chromosome 4"/>
</dbReference>
<evidence type="ECO:0000256" key="1">
    <source>
        <dbReference type="ARBA" id="ARBA00004180"/>
    </source>
</evidence>
<keyword evidence="14" id="KW-1185">Reference proteome</keyword>
<feature type="compositionally biased region" description="Low complexity" evidence="10">
    <location>
        <begin position="179"/>
        <end position="193"/>
    </location>
</feature>
<gene>
    <name evidence="13" type="primary">SNX9</name>
</gene>
<evidence type="ECO:0000259" key="12">
    <source>
        <dbReference type="PROSITE" id="PS50195"/>
    </source>
</evidence>
<evidence type="ECO:0000313" key="14">
    <source>
        <dbReference type="Proteomes" id="UP000233100"/>
    </source>
</evidence>
<keyword evidence="4" id="KW-0653">Protein transport</keyword>
<feature type="domain" description="PX" evidence="12">
    <location>
        <begin position="243"/>
        <end position="354"/>
    </location>
</feature>
<dbReference type="Pfam" id="PF00018">
    <property type="entry name" value="SH3_1"/>
    <property type="match status" value="1"/>
</dbReference>
<feature type="region of interest" description="Disordered" evidence="10">
    <location>
        <begin position="84"/>
        <end position="194"/>
    </location>
</feature>
<protein>
    <recommendedName>
        <fullName evidence="7">Sorting nexin</fullName>
    </recommendedName>
</protein>
<dbReference type="Bgee" id="ENSMFAG00000036869">
    <property type="expression patterns" value="Expressed in colon and 13 other cell types or tissues"/>
</dbReference>
<dbReference type="VEuPathDB" id="HostDB:ENSMFAG00000036869"/>
<dbReference type="CDD" id="cd11898">
    <property type="entry name" value="SH3_SNX9"/>
    <property type="match status" value="1"/>
</dbReference>
<dbReference type="PIRSF" id="PIRSF027744">
    <property type="entry name" value="Snx9"/>
    <property type="match status" value="1"/>
</dbReference>
<dbReference type="SMART" id="SM00326">
    <property type="entry name" value="SH3"/>
    <property type="match status" value="1"/>
</dbReference>
<dbReference type="GO" id="GO:0036089">
    <property type="term" value="P:cleavage furrow formation"/>
    <property type="evidence" value="ECO:0007669"/>
    <property type="project" value="TreeGrafter"/>
</dbReference>
<dbReference type="InterPro" id="IPR019497">
    <property type="entry name" value="Sorting_nexin_WASP-bd-dom"/>
</dbReference>
<proteinExistence type="inferred from homology"/>
<name>A0A2K5W3V9_MACFA</name>
<feature type="compositionally biased region" description="Acidic residues" evidence="10">
    <location>
        <begin position="153"/>
        <end position="162"/>
    </location>
</feature>
<accession>A0A2K5W3V9</accession>
<feature type="compositionally biased region" description="Polar residues" evidence="10">
    <location>
        <begin position="128"/>
        <end position="138"/>
    </location>
</feature>
<dbReference type="CDD" id="cd07285">
    <property type="entry name" value="PX_SNX9"/>
    <property type="match status" value="1"/>
</dbReference>
<dbReference type="InterPro" id="IPR037426">
    <property type="entry name" value="SNX9_PX"/>
</dbReference>
<reference evidence="13 14" key="1">
    <citation type="submission" date="2013-03" db="EMBL/GenBank/DDBJ databases">
        <authorList>
            <person name="Warren W."/>
            <person name="Wilson R.K."/>
        </authorList>
    </citation>
    <scope>NUCLEOTIDE SEQUENCE</scope>
</reference>
<dbReference type="GO" id="GO:0005886">
    <property type="term" value="C:plasma membrane"/>
    <property type="evidence" value="ECO:0007669"/>
    <property type="project" value="TreeGrafter"/>
</dbReference>
<reference evidence="13" key="2">
    <citation type="submission" date="2025-08" db="UniProtKB">
        <authorList>
            <consortium name="Ensembl"/>
        </authorList>
    </citation>
    <scope>IDENTIFICATION</scope>
</reference>
<evidence type="ECO:0000256" key="6">
    <source>
        <dbReference type="ARBA" id="ARBA00023329"/>
    </source>
</evidence>
<evidence type="ECO:0000256" key="5">
    <source>
        <dbReference type="ARBA" id="ARBA00023136"/>
    </source>
</evidence>
<dbReference type="InterPro" id="IPR001683">
    <property type="entry name" value="PX_dom"/>
</dbReference>
<dbReference type="SUPFAM" id="SSF50044">
    <property type="entry name" value="SH3-domain"/>
    <property type="match status" value="1"/>
</dbReference>
<dbReference type="GO" id="GO:0016197">
    <property type="term" value="P:endosomal transport"/>
    <property type="evidence" value="ECO:0007669"/>
    <property type="project" value="UniProtKB-ARBA"/>
</dbReference>
<evidence type="ECO:0000259" key="11">
    <source>
        <dbReference type="PROSITE" id="PS50002"/>
    </source>
</evidence>
<evidence type="ECO:0000256" key="8">
    <source>
        <dbReference type="PIRSR" id="PIRSR027744-1"/>
    </source>
</evidence>
<dbReference type="PROSITE" id="PS50195">
    <property type="entry name" value="PX"/>
    <property type="match status" value="1"/>
</dbReference>
<dbReference type="AlphaFoldDB" id="A0A2K5W3V9"/>
<dbReference type="InterPro" id="IPR027267">
    <property type="entry name" value="AH/BAR_dom_sf"/>
</dbReference>
<evidence type="ECO:0000256" key="9">
    <source>
        <dbReference type="PROSITE-ProRule" id="PRU00192"/>
    </source>
</evidence>
<dbReference type="GO" id="GO:0000281">
    <property type="term" value="P:mitotic cytokinesis"/>
    <property type="evidence" value="ECO:0007669"/>
    <property type="project" value="InterPro"/>
</dbReference>
<dbReference type="GO" id="GO:0097320">
    <property type="term" value="P:plasma membrane tubulation"/>
    <property type="evidence" value="ECO:0007669"/>
    <property type="project" value="TreeGrafter"/>
</dbReference>